<dbReference type="InterPro" id="IPR016195">
    <property type="entry name" value="Pol/histidinol_Pase-like"/>
</dbReference>
<dbReference type="Proteomes" id="UP000053467">
    <property type="component" value="Unassembled WGS sequence"/>
</dbReference>
<dbReference type="AlphaFoldDB" id="A0A101I1H6"/>
<dbReference type="EMBL" id="LGGX01000010">
    <property type="protein sequence ID" value="KUK86918.1"/>
    <property type="molecule type" value="Genomic_DNA"/>
</dbReference>
<proteinExistence type="predicted"/>
<dbReference type="PANTHER" id="PTHR42924:SF3">
    <property type="entry name" value="POLYMERASE_HISTIDINOL PHOSPHATASE N-TERMINAL DOMAIN-CONTAINING PROTEIN"/>
    <property type="match status" value="1"/>
</dbReference>
<organism evidence="2 3">
    <name type="scientific">candidate division TA06 bacterium 34_109</name>
    <dbReference type="NCBI Taxonomy" id="1635277"/>
    <lineage>
        <taxon>Bacteria</taxon>
        <taxon>Bacteria division TA06</taxon>
    </lineage>
</organism>
<evidence type="ECO:0000259" key="1">
    <source>
        <dbReference type="SMART" id="SM00481"/>
    </source>
</evidence>
<dbReference type="InterPro" id="IPR003141">
    <property type="entry name" value="Pol/His_phosphatase_N"/>
</dbReference>
<dbReference type="InterPro" id="IPR052018">
    <property type="entry name" value="PHP_domain"/>
</dbReference>
<name>A0A101I1H6_UNCT6</name>
<dbReference type="PANTHER" id="PTHR42924">
    <property type="entry name" value="EXONUCLEASE"/>
    <property type="match status" value="1"/>
</dbReference>
<protein>
    <submittedName>
        <fullName evidence="2">PHP domain protein</fullName>
    </submittedName>
</protein>
<dbReference type="GO" id="GO:0035312">
    <property type="term" value="F:5'-3' DNA exonuclease activity"/>
    <property type="evidence" value="ECO:0007669"/>
    <property type="project" value="TreeGrafter"/>
</dbReference>
<dbReference type="CDD" id="cd07438">
    <property type="entry name" value="PHP_HisPPase_AMP"/>
    <property type="match status" value="1"/>
</dbReference>
<dbReference type="Gene3D" id="1.10.150.650">
    <property type="match status" value="1"/>
</dbReference>
<comment type="caution">
    <text evidence="2">The sequence shown here is derived from an EMBL/GenBank/DDBJ whole genome shotgun (WGS) entry which is preliminary data.</text>
</comment>
<accession>A0A101I1H6</accession>
<dbReference type="Pfam" id="PF02811">
    <property type="entry name" value="PHP"/>
    <property type="match status" value="1"/>
</dbReference>
<dbReference type="GO" id="GO:0004534">
    <property type="term" value="F:5'-3' RNA exonuclease activity"/>
    <property type="evidence" value="ECO:0007669"/>
    <property type="project" value="TreeGrafter"/>
</dbReference>
<reference evidence="3" key="1">
    <citation type="journal article" date="2015" name="MBio">
        <title>Genome-Resolved Metagenomic Analysis Reveals Roles for Candidate Phyla and Other Microbial Community Members in Biogeochemical Transformations in Oil Reservoirs.</title>
        <authorList>
            <person name="Hu P."/>
            <person name="Tom L."/>
            <person name="Singh A."/>
            <person name="Thomas B.C."/>
            <person name="Baker B.J."/>
            <person name="Piceno Y.M."/>
            <person name="Andersen G.L."/>
            <person name="Banfield J.F."/>
        </authorList>
    </citation>
    <scope>NUCLEOTIDE SEQUENCE [LARGE SCALE GENOMIC DNA]</scope>
</reference>
<dbReference type="PATRIC" id="fig|1635277.3.peg.1408"/>
<dbReference type="SUPFAM" id="SSF89550">
    <property type="entry name" value="PHP domain-like"/>
    <property type="match status" value="1"/>
</dbReference>
<feature type="domain" description="Polymerase/histidinol phosphatase N-terminal" evidence="1">
    <location>
        <begin position="6"/>
        <end position="71"/>
    </location>
</feature>
<sequence length="270" mass="31344">MNNIVADLHIHSTFSDGKLSVEEICKLLKMKGIKYFSITDHDSIRSFEEGRKNSENLGLVYFPGIEFSTVHQKRQVHILFYGKNVEGITKELEIRKNDRFLRILKMVELLKDFNINIDKEDLFFEAKDSESIGRPHLARVMVKRGFVSSLKEAFEKYIGDDKPCYVPKKEFSVRETVDMIHKYEGIAVLAHPYENNVVEFIDEIIGIGIDGIEVFSPKNNQFNIDFLYDKAFKNSLIVTGGSDFHGDGEYQKYGLNESNFEQFYNLWRNL</sequence>
<evidence type="ECO:0000313" key="2">
    <source>
        <dbReference type="EMBL" id="KUK86918.1"/>
    </source>
</evidence>
<dbReference type="Gene3D" id="3.20.20.140">
    <property type="entry name" value="Metal-dependent hydrolases"/>
    <property type="match status" value="1"/>
</dbReference>
<evidence type="ECO:0000313" key="3">
    <source>
        <dbReference type="Proteomes" id="UP000053467"/>
    </source>
</evidence>
<dbReference type="SMART" id="SM00481">
    <property type="entry name" value="POLIIIAc"/>
    <property type="match status" value="1"/>
</dbReference>
<dbReference type="InterPro" id="IPR004013">
    <property type="entry name" value="PHP_dom"/>
</dbReference>
<gene>
    <name evidence="2" type="ORF">XE03_1136</name>
</gene>